<accession>A0A2Z5QXI3</accession>
<dbReference type="Pfam" id="PF00005">
    <property type="entry name" value="ABC_tran"/>
    <property type="match status" value="1"/>
</dbReference>
<dbReference type="GO" id="GO:0005524">
    <property type="term" value="F:ATP binding"/>
    <property type="evidence" value="ECO:0007669"/>
    <property type="project" value="UniProtKB-KW"/>
</dbReference>
<evidence type="ECO:0000313" key="2">
    <source>
        <dbReference type="EMBL" id="BAV87081.1"/>
    </source>
</evidence>
<protein>
    <submittedName>
        <fullName evidence="2">ABC transporter ATP-binding protein</fullName>
    </submittedName>
</protein>
<dbReference type="GO" id="GO:0016887">
    <property type="term" value="F:ATP hydrolysis activity"/>
    <property type="evidence" value="ECO:0007669"/>
    <property type="project" value="InterPro"/>
</dbReference>
<evidence type="ECO:0000313" key="3">
    <source>
        <dbReference type="Proteomes" id="UP000250241"/>
    </source>
</evidence>
<keyword evidence="3" id="KW-1185">Reference proteome</keyword>
<dbReference type="EMBL" id="AP017895">
    <property type="protein sequence ID" value="BAV87081.1"/>
    <property type="molecule type" value="Genomic_DNA"/>
</dbReference>
<dbReference type="Gene3D" id="3.40.50.300">
    <property type="entry name" value="P-loop containing nucleotide triphosphate hydrolases"/>
    <property type="match status" value="1"/>
</dbReference>
<dbReference type="InterPro" id="IPR039421">
    <property type="entry name" value="Type_1_exporter"/>
</dbReference>
<keyword evidence="2" id="KW-0547">Nucleotide-binding</keyword>
<dbReference type="Proteomes" id="UP000250241">
    <property type="component" value="Chromosome"/>
</dbReference>
<dbReference type="InterPro" id="IPR003439">
    <property type="entry name" value="ABC_transporter-like_ATP-bd"/>
</dbReference>
<feature type="domain" description="ABC transporter" evidence="1">
    <location>
        <begin position="14"/>
        <end position="86"/>
    </location>
</feature>
<keyword evidence="2" id="KW-0067">ATP-binding</keyword>
<evidence type="ECO:0000259" key="1">
    <source>
        <dbReference type="Pfam" id="PF00005"/>
    </source>
</evidence>
<dbReference type="AlphaFoldDB" id="A0A2Z5QXI3"/>
<proteinExistence type="predicted"/>
<dbReference type="SUPFAM" id="SSF52540">
    <property type="entry name" value="P-loop containing nucleoside triphosphate hydrolases"/>
    <property type="match status" value="1"/>
</dbReference>
<dbReference type="KEGG" id="raj:RA11412_0782"/>
<dbReference type="GO" id="GO:0015421">
    <property type="term" value="F:ABC-type oligopeptide transporter activity"/>
    <property type="evidence" value="ECO:0007669"/>
    <property type="project" value="TreeGrafter"/>
</dbReference>
<gene>
    <name evidence="2" type="ORF">RA11412_0782</name>
</gene>
<reference evidence="2 3" key="1">
    <citation type="submission" date="2016-10" db="EMBL/GenBank/DDBJ databases">
        <title>Genome sequence of Rothia aeria strain JCM11412.</title>
        <authorList>
            <person name="Nambu T."/>
        </authorList>
    </citation>
    <scope>NUCLEOTIDE SEQUENCE [LARGE SCALE GENOMIC DNA]</scope>
    <source>
        <strain evidence="2 3">JCM 11412</strain>
    </source>
</reference>
<dbReference type="InterPro" id="IPR027417">
    <property type="entry name" value="P-loop_NTPase"/>
</dbReference>
<name>A0A2Z5QXI3_9MICC</name>
<dbReference type="PANTHER" id="PTHR43394:SF1">
    <property type="entry name" value="ATP-BINDING CASSETTE SUB-FAMILY B MEMBER 10, MITOCHONDRIAL"/>
    <property type="match status" value="1"/>
</dbReference>
<dbReference type="PANTHER" id="PTHR43394">
    <property type="entry name" value="ATP-DEPENDENT PERMEASE MDL1, MITOCHONDRIAL"/>
    <property type="match status" value="1"/>
</dbReference>
<sequence length="161" mass="17552">MQQESPLILGTLLDNVYISGRGTDSAAAHRILKDLGLEKVLERSGHGVDLNIGGSGTSLSGGEKQRLAIARVILKNPQVYLLDEFTSQLDGISEELVVSVLNNNAAPESTMIMVAHRMSTVVNADMIYVMDHGRIVAQGTHDILMEFSPLYRELVSNQLIH</sequence>
<organism evidence="2 3">
    <name type="scientific">Rothia aeria</name>
    <dbReference type="NCBI Taxonomy" id="172042"/>
    <lineage>
        <taxon>Bacteria</taxon>
        <taxon>Bacillati</taxon>
        <taxon>Actinomycetota</taxon>
        <taxon>Actinomycetes</taxon>
        <taxon>Micrococcales</taxon>
        <taxon>Micrococcaceae</taxon>
        <taxon>Rothia</taxon>
    </lineage>
</organism>